<feature type="compositionally biased region" description="Basic and acidic residues" evidence="1">
    <location>
        <begin position="42"/>
        <end position="89"/>
    </location>
</feature>
<organism evidence="2 3">
    <name type="scientific">Zunongwangia atlantica 22II14-10F7</name>
    <dbReference type="NCBI Taxonomy" id="1185767"/>
    <lineage>
        <taxon>Bacteria</taxon>
        <taxon>Pseudomonadati</taxon>
        <taxon>Bacteroidota</taxon>
        <taxon>Flavobacteriia</taxon>
        <taxon>Flavobacteriales</taxon>
        <taxon>Flavobacteriaceae</taxon>
        <taxon>Zunongwangia</taxon>
    </lineage>
</organism>
<feature type="region of interest" description="Disordered" evidence="1">
    <location>
        <begin position="42"/>
        <end position="142"/>
    </location>
</feature>
<reference evidence="2 3" key="1">
    <citation type="submission" date="2013-04" db="EMBL/GenBank/DDBJ databases">
        <title>Zunongwangia sp. 22II14-10F7 Genome Sequencing.</title>
        <authorList>
            <person name="Lai Q."/>
            <person name="Shao Z."/>
        </authorList>
    </citation>
    <scope>NUCLEOTIDE SEQUENCE [LARGE SCALE GENOMIC DNA]</scope>
    <source>
        <strain evidence="2 3">22II14-10F7</strain>
    </source>
</reference>
<evidence type="ECO:0000313" key="2">
    <source>
        <dbReference type="EMBL" id="ORL43784.1"/>
    </source>
</evidence>
<accession>A0A1Y1SZF1</accession>
<keyword evidence="3" id="KW-1185">Reference proteome</keyword>
<dbReference type="OrthoDB" id="1454659at2"/>
<gene>
    <name evidence="2" type="ORF">IIF7_19069</name>
</gene>
<proteinExistence type="predicted"/>
<protein>
    <submittedName>
        <fullName evidence="2">Uncharacterized protein</fullName>
    </submittedName>
</protein>
<evidence type="ECO:0000313" key="3">
    <source>
        <dbReference type="Proteomes" id="UP000192746"/>
    </source>
</evidence>
<dbReference type="AlphaFoldDB" id="A0A1Y1SZF1"/>
<dbReference type="EMBL" id="ARYN01000025">
    <property type="protein sequence ID" value="ORL43784.1"/>
    <property type="molecule type" value="Genomic_DNA"/>
</dbReference>
<comment type="caution">
    <text evidence="2">The sequence shown here is derived from an EMBL/GenBank/DDBJ whole genome shotgun (WGS) entry which is preliminary data.</text>
</comment>
<feature type="compositionally biased region" description="Basic and acidic residues" evidence="1">
    <location>
        <begin position="109"/>
        <end position="135"/>
    </location>
</feature>
<dbReference type="STRING" id="1185767.IIF7_19069"/>
<name>A0A1Y1SZF1_9FLAO</name>
<dbReference type="Proteomes" id="UP000192746">
    <property type="component" value="Unassembled WGS sequence"/>
</dbReference>
<sequence length="183" mass="20339">MSRTKAELLARCEELGIDTSSLANNDEREAAIKAKEAELAAKVEAEKKSDKTDTNSEESDTKTAENDTKSTEAVTESKEPEASKEKTETPEQPNEGGEAPKELQTSNEDPAKTKEGSQDQTQEEKKPDHYEDDRGRKWKFKANAPKKLRIDGHPMSQEEILATEEVISELVLGNCSFLTQIIE</sequence>
<dbReference type="RefSeq" id="WP_084843277.1">
    <property type="nucleotide sequence ID" value="NZ_ARYN01000025.1"/>
</dbReference>
<evidence type="ECO:0000256" key="1">
    <source>
        <dbReference type="SAM" id="MobiDB-lite"/>
    </source>
</evidence>